<dbReference type="OrthoDB" id="3517756at2759"/>
<dbReference type="HOGENOM" id="CLU_033574_2_0_1"/>
<keyword evidence="9" id="KW-1185">Reference proteome</keyword>
<accession>S3CJX7</accession>
<dbReference type="AlphaFoldDB" id="S3CJX7"/>
<dbReference type="InterPro" id="IPR050529">
    <property type="entry name" value="CYP450_sterol_14alpha_dmase"/>
</dbReference>
<evidence type="ECO:0000256" key="5">
    <source>
        <dbReference type="ARBA" id="ARBA00023004"/>
    </source>
</evidence>
<evidence type="ECO:0000256" key="3">
    <source>
        <dbReference type="ARBA" id="ARBA00022617"/>
    </source>
</evidence>
<organism evidence="8 9">
    <name type="scientific">Glarea lozoyensis (strain ATCC 20868 / MF5171)</name>
    <dbReference type="NCBI Taxonomy" id="1116229"/>
    <lineage>
        <taxon>Eukaryota</taxon>
        <taxon>Fungi</taxon>
        <taxon>Dikarya</taxon>
        <taxon>Ascomycota</taxon>
        <taxon>Pezizomycotina</taxon>
        <taxon>Leotiomycetes</taxon>
        <taxon>Helotiales</taxon>
        <taxon>Helotiaceae</taxon>
        <taxon>Glarea</taxon>
    </lineage>
</organism>
<feature type="transmembrane region" description="Helical" evidence="7">
    <location>
        <begin position="12"/>
        <end position="34"/>
    </location>
</feature>
<name>S3CJX7_GLAL2</name>
<dbReference type="GO" id="GO:0016705">
    <property type="term" value="F:oxidoreductase activity, acting on paired donors, with incorporation or reduction of molecular oxygen"/>
    <property type="evidence" value="ECO:0007669"/>
    <property type="project" value="InterPro"/>
</dbReference>
<evidence type="ECO:0000256" key="6">
    <source>
        <dbReference type="PIRSR" id="PIRSR602403-1"/>
    </source>
</evidence>
<dbReference type="PANTHER" id="PTHR24304">
    <property type="entry name" value="CYTOCHROME P450 FAMILY 7"/>
    <property type="match status" value="1"/>
</dbReference>
<protein>
    <submittedName>
        <fullName evidence="8">Cytochrome P450</fullName>
    </submittedName>
</protein>
<dbReference type="GO" id="GO:0005506">
    <property type="term" value="F:iron ion binding"/>
    <property type="evidence" value="ECO:0007669"/>
    <property type="project" value="InterPro"/>
</dbReference>
<dbReference type="PRINTS" id="PR00465">
    <property type="entry name" value="EP450IV"/>
</dbReference>
<proteinExistence type="inferred from homology"/>
<keyword evidence="7" id="KW-0812">Transmembrane</keyword>
<dbReference type="STRING" id="1116229.S3CJX7"/>
<dbReference type="GO" id="GO:0004497">
    <property type="term" value="F:monooxygenase activity"/>
    <property type="evidence" value="ECO:0007669"/>
    <property type="project" value="InterPro"/>
</dbReference>
<reference evidence="8 9" key="1">
    <citation type="journal article" date="2013" name="BMC Genomics">
        <title>Genomics-driven discovery of the pneumocandin biosynthetic gene cluster in the fungus Glarea lozoyensis.</title>
        <authorList>
            <person name="Chen L."/>
            <person name="Yue Q."/>
            <person name="Zhang X."/>
            <person name="Xiang M."/>
            <person name="Wang C."/>
            <person name="Li S."/>
            <person name="Che Y."/>
            <person name="Ortiz-Lopez F.J."/>
            <person name="Bills G.F."/>
            <person name="Liu X."/>
            <person name="An Z."/>
        </authorList>
    </citation>
    <scope>NUCLEOTIDE SEQUENCE [LARGE SCALE GENOMIC DNA]</scope>
    <source>
        <strain evidence="9">ATCC 20868 / MF5171</strain>
    </source>
</reference>
<dbReference type="KEGG" id="glz:GLAREA_02012"/>
<dbReference type="InterPro" id="IPR036396">
    <property type="entry name" value="Cyt_P450_sf"/>
</dbReference>
<dbReference type="EMBL" id="KE145371">
    <property type="protein sequence ID" value="EPE26100.1"/>
    <property type="molecule type" value="Genomic_DNA"/>
</dbReference>
<gene>
    <name evidence="8" type="ORF">GLAREA_02012</name>
</gene>
<feature type="binding site" description="axial binding residue" evidence="6">
    <location>
        <position position="446"/>
    </location>
    <ligand>
        <name>heme</name>
        <dbReference type="ChEBI" id="CHEBI:30413"/>
    </ligand>
    <ligandPart>
        <name>Fe</name>
        <dbReference type="ChEBI" id="CHEBI:18248"/>
    </ligandPart>
</feature>
<keyword evidence="7" id="KW-1133">Transmembrane helix</keyword>
<dbReference type="RefSeq" id="XP_008087419.1">
    <property type="nucleotide sequence ID" value="XM_008089228.1"/>
</dbReference>
<comment type="similarity">
    <text evidence="2">Belongs to the cytochrome P450 family.</text>
</comment>
<dbReference type="Pfam" id="PF00067">
    <property type="entry name" value="p450"/>
    <property type="match status" value="1"/>
</dbReference>
<keyword evidence="7" id="KW-0472">Membrane</keyword>
<dbReference type="SUPFAM" id="SSF48264">
    <property type="entry name" value="Cytochrome P450"/>
    <property type="match status" value="1"/>
</dbReference>
<dbReference type="OMA" id="FHEVARN"/>
<keyword evidence="3 6" id="KW-0349">Heme</keyword>
<dbReference type="Proteomes" id="UP000016922">
    <property type="component" value="Unassembled WGS sequence"/>
</dbReference>
<dbReference type="PANTHER" id="PTHR24304:SF2">
    <property type="entry name" value="24-HYDROXYCHOLESTEROL 7-ALPHA-HYDROXYLASE"/>
    <property type="match status" value="1"/>
</dbReference>
<dbReference type="Gene3D" id="1.10.630.10">
    <property type="entry name" value="Cytochrome P450"/>
    <property type="match status" value="1"/>
</dbReference>
<evidence type="ECO:0000313" key="8">
    <source>
        <dbReference type="EMBL" id="EPE26100.1"/>
    </source>
</evidence>
<evidence type="ECO:0000256" key="1">
    <source>
        <dbReference type="ARBA" id="ARBA00001971"/>
    </source>
</evidence>
<evidence type="ECO:0000256" key="4">
    <source>
        <dbReference type="ARBA" id="ARBA00022723"/>
    </source>
</evidence>
<dbReference type="GO" id="GO:0020037">
    <property type="term" value="F:heme binding"/>
    <property type="evidence" value="ECO:0007669"/>
    <property type="project" value="InterPro"/>
</dbReference>
<comment type="cofactor">
    <cofactor evidence="1 6">
        <name>heme</name>
        <dbReference type="ChEBI" id="CHEBI:30413"/>
    </cofactor>
</comment>
<evidence type="ECO:0000256" key="2">
    <source>
        <dbReference type="ARBA" id="ARBA00010617"/>
    </source>
</evidence>
<evidence type="ECO:0000313" key="9">
    <source>
        <dbReference type="Proteomes" id="UP000016922"/>
    </source>
</evidence>
<dbReference type="eggNOG" id="KOG0684">
    <property type="taxonomic scope" value="Eukaryota"/>
</dbReference>
<dbReference type="GeneID" id="19461070"/>
<evidence type="ECO:0000256" key="7">
    <source>
        <dbReference type="SAM" id="Phobius"/>
    </source>
</evidence>
<keyword evidence="5 6" id="KW-0408">Iron</keyword>
<dbReference type="InterPro" id="IPR001128">
    <property type="entry name" value="Cyt_P450"/>
</dbReference>
<keyword evidence="4 6" id="KW-0479">Metal-binding</keyword>
<sequence length="510" mass="58275">MVFPTTDIQLSRIPLLSLSAYATLASAFIFFFFFRRPAHPLKAPKLLPIFENLPVLGAVRFFTARLDFFRDGIRNSPTGNFCFWLGQHFIVGLSGDESRQVFFQNTKFGIAEGYAVLFGGGPRVKNDEGADVAQEPGFLSYFARRVNHLLRREYLAKNISPFIHDIQARLDELPSQTGMTDPFNSIYLIVFQLTMRMVGSAEIASNTTKLKKTLKLFETIEQSTTPTSIIFPWMPTLAFFKRTIAGGRLFHLFKGLMDDRKITGRREDDALQYLIDMGDDIKSVIQFIVGAVFAGQLNTGINASFMLTYIGSSRYWYDRVRAEVDGVVDKYAPDRSLPLTQRFEAIPIEAWETEFPLLDYCLRDSIRLQLLGTMYRRNIDDGDVKIGNEVIPSGAFITYHFSDVHQDPEIYSEPLKWDPSRYFPDRAEDKKKPLCWVGWGAGRHPCLGTRFAKLEQFLIVAIFITRYDFDTCDDKGVHYDEVPPPDLNAHAATKPKQPIRLRYKPRDLKA</sequence>
<dbReference type="InterPro" id="IPR002403">
    <property type="entry name" value="Cyt_P450_E_grp-IV"/>
</dbReference>